<evidence type="ECO:0000313" key="4">
    <source>
        <dbReference type="Proteomes" id="UP001597053"/>
    </source>
</evidence>
<dbReference type="InterPro" id="IPR000914">
    <property type="entry name" value="SBP_5_dom"/>
</dbReference>
<feature type="signal peptide" evidence="1">
    <location>
        <begin position="1"/>
        <end position="20"/>
    </location>
</feature>
<evidence type="ECO:0000259" key="2">
    <source>
        <dbReference type="Pfam" id="PF00496"/>
    </source>
</evidence>
<dbReference type="PIRSF" id="PIRSF002741">
    <property type="entry name" value="MppA"/>
    <property type="match status" value="1"/>
</dbReference>
<organism evidence="3 4">
    <name type="scientific">Micromonospora azadirachtae</name>
    <dbReference type="NCBI Taxonomy" id="1970735"/>
    <lineage>
        <taxon>Bacteria</taxon>
        <taxon>Bacillati</taxon>
        <taxon>Actinomycetota</taxon>
        <taxon>Actinomycetes</taxon>
        <taxon>Micromonosporales</taxon>
        <taxon>Micromonosporaceae</taxon>
        <taxon>Micromonospora</taxon>
    </lineage>
</organism>
<comment type="caution">
    <text evidence="3">The sequence shown here is derived from an EMBL/GenBank/DDBJ whole genome shotgun (WGS) entry which is preliminary data.</text>
</comment>
<keyword evidence="4" id="KW-1185">Reference proteome</keyword>
<dbReference type="Gene3D" id="3.10.105.10">
    <property type="entry name" value="Dipeptide-binding Protein, Domain 3"/>
    <property type="match status" value="1"/>
</dbReference>
<feature type="chain" id="PRO_5045221578" evidence="1">
    <location>
        <begin position="21"/>
        <end position="579"/>
    </location>
</feature>
<dbReference type="Gene3D" id="3.40.190.10">
    <property type="entry name" value="Periplasmic binding protein-like II"/>
    <property type="match status" value="1"/>
</dbReference>
<accession>A0ABW2ZVC0</accession>
<dbReference type="EMBL" id="JBHTHM010000020">
    <property type="protein sequence ID" value="MFD0782591.1"/>
    <property type="molecule type" value="Genomic_DNA"/>
</dbReference>
<sequence length="579" mass="62107">MRQVKVGLAAAVAAMLAVSGCGSPSSNNGSSGGGDSKGIETQQAALDPTAKGPAAEVPGAKKGGVVTVYSQSTPSTFDPTDIYYVDANAIAKLVMRSPTQFALRNGKPVLVPDLTDLGTVSADKLTWTFKLQPGIKYADGSEVKVEDLAYAIKRSFAHDVFANGPTYQMSFFKDGDKYKGPYTDGDAYSGVETPDASTLVIHLSRPFADLPFYLSFPAFTPIPKAKDTKENYKNNPLATGPYQFDTFTPGTELKLKTNPNWDPKTDPVRHQYPDGFDFKWGGEDPKTQQQVLNSAGEDANALNYGAVDASLIPQLTGDKKVQLIQGDNPCTYSVQLDTRKIPLEVRKAIAKAYPYDQVNKAGGLNSYNSEPASTVLPPSVPGYTKYDALPDLSGVGQGDPAGAKALLEAAGKVGFELSWYYDNTKPIPQQTNQIRVDALKAAGFTVKPIGVPTAELRAKIADYDAPVNMGQAPQGWCSDWPSGSSWFPVLFQSHSVSDGTSWGMLSDKALDAKIDEISNLPADQATAKWGELDKEIMGMYVALPRYYGKLAFVVGTNIGGAEGDATMGEPFYPNLYLKN</sequence>
<feature type="domain" description="Solute-binding protein family 5" evidence="2">
    <location>
        <begin position="110"/>
        <end position="492"/>
    </location>
</feature>
<dbReference type="Proteomes" id="UP001597053">
    <property type="component" value="Unassembled WGS sequence"/>
</dbReference>
<name>A0ABW2ZVC0_9ACTN</name>
<protein>
    <submittedName>
        <fullName evidence="3">ABC transporter substrate-binding protein</fullName>
    </submittedName>
</protein>
<dbReference type="Pfam" id="PF00496">
    <property type="entry name" value="SBP_bac_5"/>
    <property type="match status" value="1"/>
</dbReference>
<proteinExistence type="predicted"/>
<evidence type="ECO:0000256" key="1">
    <source>
        <dbReference type="SAM" id="SignalP"/>
    </source>
</evidence>
<dbReference type="PANTHER" id="PTHR30290:SF83">
    <property type="entry name" value="ABC TRANSPORTER SUBSTRATE-BINDING PROTEIN"/>
    <property type="match status" value="1"/>
</dbReference>
<dbReference type="InterPro" id="IPR030678">
    <property type="entry name" value="Peptide/Ni-bd"/>
</dbReference>
<dbReference type="InterPro" id="IPR039424">
    <property type="entry name" value="SBP_5"/>
</dbReference>
<keyword evidence="1" id="KW-0732">Signal</keyword>
<dbReference type="PANTHER" id="PTHR30290">
    <property type="entry name" value="PERIPLASMIC BINDING COMPONENT OF ABC TRANSPORTER"/>
    <property type="match status" value="1"/>
</dbReference>
<dbReference type="PROSITE" id="PS51257">
    <property type="entry name" value="PROKAR_LIPOPROTEIN"/>
    <property type="match status" value="1"/>
</dbReference>
<evidence type="ECO:0000313" key="3">
    <source>
        <dbReference type="EMBL" id="MFD0782591.1"/>
    </source>
</evidence>
<dbReference type="SUPFAM" id="SSF53850">
    <property type="entry name" value="Periplasmic binding protein-like II"/>
    <property type="match status" value="1"/>
</dbReference>
<reference evidence="4" key="1">
    <citation type="journal article" date="2019" name="Int. J. Syst. Evol. Microbiol.">
        <title>The Global Catalogue of Microorganisms (GCM) 10K type strain sequencing project: providing services to taxonomists for standard genome sequencing and annotation.</title>
        <authorList>
            <consortium name="The Broad Institute Genomics Platform"/>
            <consortium name="The Broad Institute Genome Sequencing Center for Infectious Disease"/>
            <person name="Wu L."/>
            <person name="Ma J."/>
        </authorList>
    </citation>
    <scope>NUCLEOTIDE SEQUENCE [LARGE SCALE GENOMIC DNA]</scope>
    <source>
        <strain evidence="4">JCM 32148</strain>
    </source>
</reference>
<gene>
    <name evidence="3" type="ORF">ACFQZ8_01440</name>
</gene>